<dbReference type="EMBL" id="CP037421">
    <property type="protein sequence ID" value="QDT26123.1"/>
    <property type="molecule type" value="Genomic_DNA"/>
</dbReference>
<keyword evidence="1" id="KW-0645">Protease</keyword>
<dbReference type="GO" id="GO:0031012">
    <property type="term" value="C:extracellular matrix"/>
    <property type="evidence" value="ECO:0007669"/>
    <property type="project" value="InterPro"/>
</dbReference>
<dbReference type="AlphaFoldDB" id="A0A517Q3D4"/>
<organism evidence="6 7">
    <name type="scientific">Gimesia panareensis</name>
    <dbReference type="NCBI Taxonomy" id="2527978"/>
    <lineage>
        <taxon>Bacteria</taxon>
        <taxon>Pseudomonadati</taxon>
        <taxon>Planctomycetota</taxon>
        <taxon>Planctomycetia</taxon>
        <taxon>Planctomycetales</taxon>
        <taxon>Planctomycetaceae</taxon>
        <taxon>Gimesia</taxon>
    </lineage>
</organism>
<gene>
    <name evidence="6" type="ORF">Enr10x_14220</name>
</gene>
<dbReference type="SUPFAM" id="SSF55486">
    <property type="entry name" value="Metalloproteases ('zincins'), catalytic domain"/>
    <property type="match status" value="1"/>
</dbReference>
<keyword evidence="4" id="KW-0862">Zinc</keyword>
<keyword evidence="3" id="KW-0378">Hydrolase</keyword>
<dbReference type="Pfam" id="PF00413">
    <property type="entry name" value="Peptidase_M10"/>
    <property type="match status" value="1"/>
</dbReference>
<keyword evidence="7" id="KW-1185">Reference proteome</keyword>
<feature type="domain" description="Peptidase M10 metallopeptidase" evidence="5">
    <location>
        <begin position="167"/>
        <end position="212"/>
    </location>
</feature>
<evidence type="ECO:0000256" key="1">
    <source>
        <dbReference type="ARBA" id="ARBA00022670"/>
    </source>
</evidence>
<dbReference type="GO" id="GO:0006508">
    <property type="term" value="P:proteolysis"/>
    <property type="evidence" value="ECO:0007669"/>
    <property type="project" value="UniProtKB-KW"/>
</dbReference>
<protein>
    <recommendedName>
        <fullName evidence="5">Peptidase M10 metallopeptidase domain-containing protein</fullName>
    </recommendedName>
</protein>
<dbReference type="GO" id="GO:0004222">
    <property type="term" value="F:metalloendopeptidase activity"/>
    <property type="evidence" value="ECO:0007669"/>
    <property type="project" value="InterPro"/>
</dbReference>
<evidence type="ECO:0000256" key="2">
    <source>
        <dbReference type="ARBA" id="ARBA00022723"/>
    </source>
</evidence>
<dbReference type="InterPro" id="IPR001818">
    <property type="entry name" value="Pept_M10_metallopeptidase"/>
</dbReference>
<evidence type="ECO:0000256" key="4">
    <source>
        <dbReference type="ARBA" id="ARBA00022833"/>
    </source>
</evidence>
<dbReference type="Proteomes" id="UP000315647">
    <property type="component" value="Chromosome"/>
</dbReference>
<accession>A0A517Q3D4</accession>
<evidence type="ECO:0000259" key="5">
    <source>
        <dbReference type="Pfam" id="PF00413"/>
    </source>
</evidence>
<proteinExistence type="predicted"/>
<evidence type="ECO:0000313" key="6">
    <source>
        <dbReference type="EMBL" id="QDT26123.1"/>
    </source>
</evidence>
<reference evidence="6 7" key="1">
    <citation type="submission" date="2019-03" db="EMBL/GenBank/DDBJ databases">
        <title>Deep-cultivation of Planctomycetes and their phenomic and genomic characterization uncovers novel biology.</title>
        <authorList>
            <person name="Wiegand S."/>
            <person name="Jogler M."/>
            <person name="Boedeker C."/>
            <person name="Pinto D."/>
            <person name="Vollmers J."/>
            <person name="Rivas-Marin E."/>
            <person name="Kohn T."/>
            <person name="Peeters S.H."/>
            <person name="Heuer A."/>
            <person name="Rast P."/>
            <person name="Oberbeckmann S."/>
            <person name="Bunk B."/>
            <person name="Jeske O."/>
            <person name="Meyerdierks A."/>
            <person name="Storesund J.E."/>
            <person name="Kallscheuer N."/>
            <person name="Luecker S."/>
            <person name="Lage O.M."/>
            <person name="Pohl T."/>
            <person name="Merkel B.J."/>
            <person name="Hornburger P."/>
            <person name="Mueller R.-W."/>
            <person name="Bruemmer F."/>
            <person name="Labrenz M."/>
            <person name="Spormann A.M."/>
            <person name="Op den Camp H."/>
            <person name="Overmann J."/>
            <person name="Amann R."/>
            <person name="Jetten M.S.M."/>
            <person name="Mascher T."/>
            <person name="Medema M.H."/>
            <person name="Devos D.P."/>
            <person name="Kaster A.-K."/>
            <person name="Ovreas L."/>
            <person name="Rohde M."/>
            <person name="Galperin M.Y."/>
            <person name="Jogler C."/>
        </authorList>
    </citation>
    <scope>NUCLEOTIDE SEQUENCE [LARGE SCALE GENOMIC DNA]</scope>
    <source>
        <strain evidence="6 7">Enr10</strain>
    </source>
</reference>
<keyword evidence="2" id="KW-0479">Metal-binding</keyword>
<dbReference type="GO" id="GO:0008270">
    <property type="term" value="F:zinc ion binding"/>
    <property type="evidence" value="ECO:0007669"/>
    <property type="project" value="InterPro"/>
</dbReference>
<sequence>MVVNQQVAPSDFTADGADWQILSAAVVVGGGGSITVTLSDNGPADGAIIADAIRIQRTGPLLAAAGASSTSAPSITQSDLDSVVDAALSYWESAGLSDAQLELLQSVNFVLADLPDAMLGGAAGTTVLIDVNAAGYGWFVDGTPLDSSEFTLIDGSLLAGSGSAAFGQMDLLTVVMHELGHTLGLEDLATDGTLMSDSLDVSERRLPTEDDLDAFFSAISGGDNPLLD</sequence>
<evidence type="ECO:0000256" key="3">
    <source>
        <dbReference type="ARBA" id="ARBA00022801"/>
    </source>
</evidence>
<dbReference type="Gene3D" id="3.40.390.10">
    <property type="entry name" value="Collagenase (Catalytic Domain)"/>
    <property type="match status" value="1"/>
</dbReference>
<name>A0A517Q3D4_9PLAN</name>
<dbReference type="InterPro" id="IPR024079">
    <property type="entry name" value="MetalloPept_cat_dom_sf"/>
</dbReference>
<evidence type="ECO:0000313" key="7">
    <source>
        <dbReference type="Proteomes" id="UP000315647"/>
    </source>
</evidence>